<dbReference type="AlphaFoldDB" id="A0A5B7WPN5"/>
<proteinExistence type="predicted"/>
<organism evidence="2 3">
    <name type="scientific">Glutamicibacter creatinolyticus</name>
    <dbReference type="NCBI Taxonomy" id="162496"/>
    <lineage>
        <taxon>Bacteria</taxon>
        <taxon>Bacillati</taxon>
        <taxon>Actinomycetota</taxon>
        <taxon>Actinomycetes</taxon>
        <taxon>Micrococcales</taxon>
        <taxon>Micrococcaceae</taxon>
        <taxon>Glutamicibacter</taxon>
    </lineage>
</organism>
<dbReference type="Pfam" id="PF11775">
    <property type="entry name" value="CobT_C"/>
    <property type="match status" value="1"/>
</dbReference>
<dbReference type="KEGG" id="gcr:GcLGCM259_0294"/>
<dbReference type="InterPro" id="IPR036465">
    <property type="entry name" value="vWFA_dom_sf"/>
</dbReference>
<dbReference type="Gene3D" id="3.40.50.410">
    <property type="entry name" value="von Willebrand factor, type A domain"/>
    <property type="match status" value="1"/>
</dbReference>
<gene>
    <name evidence="2" type="primary">cobT</name>
    <name evidence="2" type="ORF">GcLGCM259_0294</name>
</gene>
<reference evidence="2 3" key="1">
    <citation type="submission" date="2018-12" db="EMBL/GenBank/DDBJ databases">
        <title>Complete Genome Sequence of Glutamicibacter creatinolyticus strain LGCM259,isolated from an abscess of a 12-year-old mare in Italy.</title>
        <authorList>
            <person name="Santos R.G."/>
            <person name="Silva A.L."/>
            <person name="Seyffert N."/>
            <person name="Castro T.L.P."/>
            <person name="Attili A.R."/>
            <person name="Rifici C."/>
            <person name="Mazzullo G."/>
            <person name="Brenig B."/>
            <person name="Venanzi F."/>
            <person name="Azevedo V."/>
        </authorList>
    </citation>
    <scope>NUCLEOTIDE SEQUENCE [LARGE SCALE GENOMIC DNA]</scope>
    <source>
        <strain evidence="2 3">LGCM 259</strain>
    </source>
</reference>
<name>A0A5B7WPN5_9MICC</name>
<feature type="domain" description="VWFA" evidence="1">
    <location>
        <begin position="365"/>
        <end position="535"/>
    </location>
</feature>
<evidence type="ECO:0000313" key="2">
    <source>
        <dbReference type="EMBL" id="QCY46076.1"/>
    </source>
</evidence>
<accession>A0A5B7WPN5</accession>
<dbReference type="SUPFAM" id="SSF53300">
    <property type="entry name" value="vWA-like"/>
    <property type="match status" value="1"/>
</dbReference>
<dbReference type="PANTHER" id="PTHR41248:SF1">
    <property type="entry name" value="NORD PROTEIN"/>
    <property type="match status" value="1"/>
</dbReference>
<dbReference type="PIRSF" id="PIRSF031715">
    <property type="entry name" value="Cob_chel_CobT"/>
    <property type="match status" value="1"/>
</dbReference>
<dbReference type="InterPro" id="IPR025861">
    <property type="entry name" value="CobT_VWA_dom"/>
</dbReference>
<evidence type="ECO:0000313" key="3">
    <source>
        <dbReference type="Proteomes" id="UP000307000"/>
    </source>
</evidence>
<keyword evidence="3" id="KW-1185">Reference proteome</keyword>
<dbReference type="Pfam" id="PF06213">
    <property type="entry name" value="CobT"/>
    <property type="match status" value="1"/>
</dbReference>
<dbReference type="Proteomes" id="UP000307000">
    <property type="component" value="Chromosome"/>
</dbReference>
<dbReference type="PROSITE" id="PS50234">
    <property type="entry name" value="VWFA"/>
    <property type="match status" value="1"/>
</dbReference>
<dbReference type="GO" id="GO:0009236">
    <property type="term" value="P:cobalamin biosynthetic process"/>
    <property type="evidence" value="ECO:0007669"/>
    <property type="project" value="InterPro"/>
</dbReference>
<dbReference type="InterPro" id="IPR006538">
    <property type="entry name" value="CobT"/>
</dbReference>
<sequence>MTEQPTEPPRISQHAQEIRRLQSACLRALSADAGLELRGNTAWSSGRMLPINAAHLYPQIGYSDLHAYRGASDGMALRVRHSDMRQHQELLPKSSGGRFIFELLEQFRCESLNRLPGVRSNLDNGFHSWTTQFQASALAETELGQMLFALAQVCRSKINGTGLAPEMEDSIEAARIAFPSGIGALAARLRPARFDQLRFAQISLRIARLVDDSIAAHHSNRGSRPAPRRRADDSRFTLHLDVAGEAAAVARAALDPGSKSGREDSRYRAFTRQYDQVVPATQHIRAGLLERYRAEIAHLASQSGINHRFLARALRAIFCYPTPDAWYGGAERGLIDGGRLATLIASPTDHRVFRETHEASHPFAAISFLIDCSGSMRHHAKSIASFLNLTIRALDQCEVPVEVLGYTTRAWNGGRPLSEWRRAGSPQQPGRLNEINHLIFKDFTSSWRTSRNSIGALLHQPLYKEGVDGEAVRWALHRLSENAAERRVLIVISDGSPSDTATTQTNGASYLHQDLVEVIRHANTSRTSVAGIGLGLDMSPYFGDQAVVIEDCELSSDRGIRAFLSLLARLPTLR</sequence>
<dbReference type="RefSeq" id="WP_138925544.1">
    <property type="nucleotide sequence ID" value="NZ_CP034412.1"/>
</dbReference>
<dbReference type="InterPro" id="IPR002035">
    <property type="entry name" value="VWF_A"/>
</dbReference>
<dbReference type="EMBL" id="CP034412">
    <property type="protein sequence ID" value="QCY46076.1"/>
    <property type="molecule type" value="Genomic_DNA"/>
</dbReference>
<evidence type="ECO:0000259" key="1">
    <source>
        <dbReference type="PROSITE" id="PS50234"/>
    </source>
</evidence>
<dbReference type="SMART" id="SM00327">
    <property type="entry name" value="VWA"/>
    <property type="match status" value="1"/>
</dbReference>
<dbReference type="InterPro" id="IPR051928">
    <property type="entry name" value="NorD/CobT"/>
</dbReference>
<protein>
    <submittedName>
        <fullName evidence="2">Aerobic cobaltochelatase subunit CobT</fullName>
    </submittedName>
</protein>
<dbReference type="PANTHER" id="PTHR41248">
    <property type="entry name" value="NORD PROTEIN"/>
    <property type="match status" value="1"/>
</dbReference>